<organism evidence="1 2">
    <name type="scientific">Georgenia halophila</name>
    <dbReference type="NCBI Taxonomy" id="620889"/>
    <lineage>
        <taxon>Bacteria</taxon>
        <taxon>Bacillati</taxon>
        <taxon>Actinomycetota</taxon>
        <taxon>Actinomycetes</taxon>
        <taxon>Micrococcales</taxon>
        <taxon>Bogoriellaceae</taxon>
        <taxon>Georgenia</taxon>
    </lineage>
</organism>
<accession>A0ABP8L2V0</accession>
<dbReference type="RefSeq" id="WP_345215601.1">
    <property type="nucleotide sequence ID" value="NZ_BAABGN010000006.1"/>
</dbReference>
<keyword evidence="2" id="KW-1185">Reference proteome</keyword>
<name>A0ABP8L2V0_9MICO</name>
<evidence type="ECO:0000313" key="1">
    <source>
        <dbReference type="EMBL" id="GAA4421625.1"/>
    </source>
</evidence>
<reference evidence="2" key="1">
    <citation type="journal article" date="2019" name="Int. J. Syst. Evol. Microbiol.">
        <title>The Global Catalogue of Microorganisms (GCM) 10K type strain sequencing project: providing services to taxonomists for standard genome sequencing and annotation.</title>
        <authorList>
            <consortium name="The Broad Institute Genomics Platform"/>
            <consortium name="The Broad Institute Genome Sequencing Center for Infectious Disease"/>
            <person name="Wu L."/>
            <person name="Ma J."/>
        </authorList>
    </citation>
    <scope>NUCLEOTIDE SEQUENCE [LARGE SCALE GENOMIC DNA]</scope>
    <source>
        <strain evidence="2">JCM 17810</strain>
    </source>
</reference>
<dbReference type="EMBL" id="BAABGN010000006">
    <property type="protein sequence ID" value="GAA4421625.1"/>
    <property type="molecule type" value="Genomic_DNA"/>
</dbReference>
<evidence type="ECO:0000313" key="2">
    <source>
        <dbReference type="Proteomes" id="UP001500622"/>
    </source>
</evidence>
<protein>
    <recommendedName>
        <fullName evidence="3">Rhamnosyl transferase</fullName>
    </recommendedName>
</protein>
<evidence type="ECO:0008006" key="3">
    <source>
        <dbReference type="Google" id="ProtNLM"/>
    </source>
</evidence>
<proteinExistence type="predicted"/>
<dbReference type="Proteomes" id="UP001500622">
    <property type="component" value="Unassembled WGS sequence"/>
</dbReference>
<comment type="caution">
    <text evidence="1">The sequence shown here is derived from an EMBL/GenBank/DDBJ whole genome shotgun (WGS) entry which is preliminary data.</text>
</comment>
<gene>
    <name evidence="1" type="ORF">GCM10023169_14670</name>
</gene>
<dbReference type="Pfam" id="PF11316">
    <property type="entry name" value="Rhamno_transf"/>
    <property type="match status" value="1"/>
</dbReference>
<dbReference type="InterPro" id="IPR021466">
    <property type="entry name" value="Put_rhamnosyl_transferase"/>
</dbReference>
<sequence>MSRRRRKPARPGVAKISDLAARARVAAPGSGRRGVRPRIFGFTRFSVYMPGSGAWRVTNGSLFSSEAEYVEHLYSDERLSVRFDIFARLAAPIYQDMAEAAPPVGYRHVVHHSPQMPEKWREELFTLAERYPVLLLNETSGQIDDQGFVRERLCADGAPPGPVAWFRVDDDDLLSVDYVADLAGYLNEGDVGRAVSFASGATAVYAAGRVSDLRLQHYPMVSCGLASIARFDHLGRLWGRPQNVAHNKTDTVCPVVVDSRKLSFLRLVHDLQDTRLGRNDKEKQRAVARRAKQPAAGDPHSVIAKFPTLREAVA</sequence>